<feature type="non-terminal residue" evidence="2">
    <location>
        <position position="1"/>
    </location>
</feature>
<comment type="caution">
    <text evidence="2">The sequence shown here is derived from an EMBL/GenBank/DDBJ whole genome shotgun (WGS) entry which is preliminary data.</text>
</comment>
<reference evidence="3" key="1">
    <citation type="submission" date="2022-10" db="EMBL/GenBank/DDBJ databases">
        <title>Genome assembly of Pristionchus species.</title>
        <authorList>
            <person name="Yoshida K."/>
            <person name="Sommer R.J."/>
        </authorList>
    </citation>
    <scope>NUCLEOTIDE SEQUENCE [LARGE SCALE GENOMIC DNA]</scope>
    <source>
        <strain evidence="3">RS5460</strain>
    </source>
</reference>
<feature type="domain" description="Sm" evidence="1">
    <location>
        <begin position="16"/>
        <end position="80"/>
    </location>
</feature>
<dbReference type="GO" id="GO:0006398">
    <property type="term" value="P:mRNA 3'-end processing by stem-loop binding and cleavage"/>
    <property type="evidence" value="ECO:0007669"/>
    <property type="project" value="TreeGrafter"/>
</dbReference>
<keyword evidence="3" id="KW-1185">Reference proteome</keyword>
<evidence type="ECO:0000313" key="2">
    <source>
        <dbReference type="EMBL" id="GMR53666.1"/>
    </source>
</evidence>
<evidence type="ECO:0000313" key="3">
    <source>
        <dbReference type="Proteomes" id="UP001328107"/>
    </source>
</evidence>
<dbReference type="InterPro" id="IPR052840">
    <property type="entry name" value="U7_snRNA_Sm-like"/>
</dbReference>
<dbReference type="Proteomes" id="UP001328107">
    <property type="component" value="Unassembled WGS sequence"/>
</dbReference>
<gene>
    <name evidence="2" type="ORF">PMAYCL1PPCAC_23861</name>
</gene>
<dbReference type="EMBL" id="BTRK01000005">
    <property type="protein sequence ID" value="GMR53666.1"/>
    <property type="molecule type" value="Genomic_DNA"/>
</dbReference>
<organism evidence="2 3">
    <name type="scientific">Pristionchus mayeri</name>
    <dbReference type="NCBI Taxonomy" id="1317129"/>
    <lineage>
        <taxon>Eukaryota</taxon>
        <taxon>Metazoa</taxon>
        <taxon>Ecdysozoa</taxon>
        <taxon>Nematoda</taxon>
        <taxon>Chromadorea</taxon>
        <taxon>Rhabditida</taxon>
        <taxon>Rhabditina</taxon>
        <taxon>Diplogasteromorpha</taxon>
        <taxon>Diplogasteroidea</taxon>
        <taxon>Neodiplogasteridae</taxon>
        <taxon>Pristionchus</taxon>
    </lineage>
</organism>
<proteinExistence type="predicted"/>
<dbReference type="GO" id="GO:0071209">
    <property type="term" value="F:U7 snRNA binding"/>
    <property type="evidence" value="ECO:0007669"/>
    <property type="project" value="TreeGrafter"/>
</dbReference>
<dbReference type="GO" id="GO:0016604">
    <property type="term" value="C:nuclear body"/>
    <property type="evidence" value="ECO:0007669"/>
    <property type="project" value="TreeGrafter"/>
</dbReference>
<dbReference type="GO" id="GO:0071254">
    <property type="term" value="C:cytoplasmic U snRNP body"/>
    <property type="evidence" value="ECO:0007669"/>
    <property type="project" value="TreeGrafter"/>
</dbReference>
<dbReference type="Gene3D" id="2.30.30.100">
    <property type="match status" value="1"/>
</dbReference>
<dbReference type="Pfam" id="PF01423">
    <property type="entry name" value="LSM"/>
    <property type="match status" value="1"/>
</dbReference>
<dbReference type="GO" id="GO:0071208">
    <property type="term" value="F:histone pre-mRNA DCP binding"/>
    <property type="evidence" value="ECO:0007669"/>
    <property type="project" value="TreeGrafter"/>
</dbReference>
<dbReference type="AlphaFoldDB" id="A0AAN5CZM7"/>
<dbReference type="PANTHER" id="PTHR21196:SF1">
    <property type="entry name" value="U7 SNRNA-ASSOCIATED SM-LIKE PROTEIN LSM10"/>
    <property type="match status" value="1"/>
</dbReference>
<protein>
    <recommendedName>
        <fullName evidence="1">Sm domain-containing protein</fullName>
    </recommendedName>
</protein>
<sequence>QYRMDERKVMREGLSSFLNGLKGKKLLVEMRGEKYANGVLEDCDCFLNLRMKDVSILQGTETISLRSFFIRGKFVRFVHMEDYADIVASVRKGIR</sequence>
<dbReference type="PANTHER" id="PTHR21196">
    <property type="entry name" value="U7 SNRNA-ASSOCIATED SM-LIKE PROTEIN LSM10"/>
    <property type="match status" value="1"/>
</dbReference>
<dbReference type="SMART" id="SM00651">
    <property type="entry name" value="Sm"/>
    <property type="match status" value="1"/>
</dbReference>
<dbReference type="SUPFAM" id="SSF50182">
    <property type="entry name" value="Sm-like ribonucleoproteins"/>
    <property type="match status" value="1"/>
</dbReference>
<evidence type="ECO:0000259" key="1">
    <source>
        <dbReference type="SMART" id="SM00651"/>
    </source>
</evidence>
<name>A0AAN5CZM7_9BILA</name>
<dbReference type="InterPro" id="IPR010920">
    <property type="entry name" value="LSM_dom_sf"/>
</dbReference>
<accession>A0AAN5CZM7</accession>
<dbReference type="InterPro" id="IPR001163">
    <property type="entry name" value="Sm_dom_euk/arc"/>
</dbReference>